<dbReference type="PANTHER" id="PTHR15045">
    <property type="entry name" value="FUCOSE-1-PHOSPHATE GUANYLYLTRANSFERASE"/>
    <property type="match status" value="1"/>
</dbReference>
<gene>
    <name evidence="4" type="ORF">DAPPUDRAFT_309524</name>
</gene>
<dbReference type="KEGG" id="dpx:DAPPUDRAFT_309524"/>
<dbReference type="OrthoDB" id="10062280at2759"/>
<evidence type="ECO:0000259" key="3">
    <source>
        <dbReference type="Pfam" id="PF07959"/>
    </source>
</evidence>
<dbReference type="GO" id="GO:0042350">
    <property type="term" value="P:GDP-L-fucose biosynthetic process"/>
    <property type="evidence" value="ECO:0007669"/>
    <property type="project" value="UniProtKB-ARBA"/>
</dbReference>
<dbReference type="AlphaFoldDB" id="E9FRR0"/>
<dbReference type="InterPro" id="IPR012887">
    <property type="entry name" value="GDP_fucose_pyrophosphorylase"/>
</dbReference>
<dbReference type="STRING" id="6669.E9FRR0"/>
<keyword evidence="1" id="KW-0808">Transferase</keyword>
<name>E9FRR0_DAPPU</name>
<evidence type="ECO:0000256" key="1">
    <source>
        <dbReference type="ARBA" id="ARBA00022679"/>
    </source>
</evidence>
<sequence length="546" mass="61993">MERIQKYMVELAENFNKTSLDDGFWDCVVISAGDEEQKECFKQQMDEKLENGEIPRATKYLVIADCPGYALGSGGSTFHILKHLKKLFSNDLFQMKIWISHAGGSSKRLPNLSCTGKLFCPLPLEVEGKAITLLNLKFIITSPFLKLMKNGGIFICASDDIETFCLEGLESLEEKFNQLDEDGIVAIGHPSTIAIGNTHGVYVLPEWCRNEENCRLSPCLEVLQKPNYVTMETKKALFKFGHNEEERVYTDSMFWCGPGLVRKMVAFAEECEDLYRNETCIYGDFLACMGSRPAEQKLYWKNVSNSSTIKRKIASHFGDTSLNILILERSHFYHLGTMPEYLENLNPASELFQTLGMKLRVQSFLSNPSRIQGIVTLSCIEKDAEMMKDSIMDSCIVNVPIICEHQTIVSHCLIDDPVINVIPSGWMFHTAAVKQENSVLYVTIAFRVDDDLKGTIEQSHGWKGTSLASTTSTQWQAKLFEAHETMSQSFTATWRSVTNLLEHAESNEMRKLQRFSMEDIVKKKDIPAMMQHRVNVSRKINFHMLT</sequence>
<dbReference type="Proteomes" id="UP000000305">
    <property type="component" value="Unassembled WGS sequence"/>
</dbReference>
<proteinExistence type="predicted"/>
<keyword evidence="5" id="KW-1185">Reference proteome</keyword>
<evidence type="ECO:0000256" key="2">
    <source>
        <dbReference type="ARBA" id="ARBA00022741"/>
    </source>
</evidence>
<dbReference type="PhylomeDB" id="E9FRR0"/>
<dbReference type="OMA" id="DMIAYRE"/>
<protein>
    <recommendedName>
        <fullName evidence="3">GDP-fucose pyrophosphorylase domain-containing protein</fullName>
    </recommendedName>
</protein>
<dbReference type="eggNOG" id="ENOG502QRKZ">
    <property type="taxonomic scope" value="Eukaryota"/>
</dbReference>
<organism evidence="4 5">
    <name type="scientific">Daphnia pulex</name>
    <name type="common">Water flea</name>
    <dbReference type="NCBI Taxonomy" id="6669"/>
    <lineage>
        <taxon>Eukaryota</taxon>
        <taxon>Metazoa</taxon>
        <taxon>Ecdysozoa</taxon>
        <taxon>Arthropoda</taxon>
        <taxon>Crustacea</taxon>
        <taxon>Branchiopoda</taxon>
        <taxon>Diplostraca</taxon>
        <taxon>Cladocera</taxon>
        <taxon>Anomopoda</taxon>
        <taxon>Daphniidae</taxon>
        <taxon>Daphnia</taxon>
    </lineage>
</organism>
<feature type="domain" description="GDP-fucose pyrophosphorylase" evidence="3">
    <location>
        <begin position="91"/>
        <end position="471"/>
    </location>
</feature>
<dbReference type="GO" id="GO:0016772">
    <property type="term" value="F:transferase activity, transferring phosphorus-containing groups"/>
    <property type="evidence" value="ECO:0007669"/>
    <property type="project" value="InterPro"/>
</dbReference>
<dbReference type="EMBL" id="GL732523">
    <property type="protein sequence ID" value="EFX90441.1"/>
    <property type="molecule type" value="Genomic_DNA"/>
</dbReference>
<dbReference type="Pfam" id="PF07959">
    <property type="entry name" value="Fucose_pyrophosphorylase"/>
    <property type="match status" value="1"/>
</dbReference>
<evidence type="ECO:0000313" key="5">
    <source>
        <dbReference type="Proteomes" id="UP000000305"/>
    </source>
</evidence>
<reference evidence="4 5" key="1">
    <citation type="journal article" date="2011" name="Science">
        <title>The ecoresponsive genome of Daphnia pulex.</title>
        <authorList>
            <person name="Colbourne J.K."/>
            <person name="Pfrender M.E."/>
            <person name="Gilbert D."/>
            <person name="Thomas W.K."/>
            <person name="Tucker A."/>
            <person name="Oakley T.H."/>
            <person name="Tokishita S."/>
            <person name="Aerts A."/>
            <person name="Arnold G.J."/>
            <person name="Basu M.K."/>
            <person name="Bauer D.J."/>
            <person name="Caceres C.E."/>
            <person name="Carmel L."/>
            <person name="Casola C."/>
            <person name="Choi J.H."/>
            <person name="Detter J.C."/>
            <person name="Dong Q."/>
            <person name="Dusheyko S."/>
            <person name="Eads B.D."/>
            <person name="Frohlich T."/>
            <person name="Geiler-Samerotte K.A."/>
            <person name="Gerlach D."/>
            <person name="Hatcher P."/>
            <person name="Jogdeo S."/>
            <person name="Krijgsveld J."/>
            <person name="Kriventseva E.V."/>
            <person name="Kultz D."/>
            <person name="Laforsch C."/>
            <person name="Lindquist E."/>
            <person name="Lopez J."/>
            <person name="Manak J.R."/>
            <person name="Muller J."/>
            <person name="Pangilinan J."/>
            <person name="Patwardhan R.P."/>
            <person name="Pitluck S."/>
            <person name="Pritham E.J."/>
            <person name="Rechtsteiner A."/>
            <person name="Rho M."/>
            <person name="Rogozin I.B."/>
            <person name="Sakarya O."/>
            <person name="Salamov A."/>
            <person name="Schaack S."/>
            <person name="Shapiro H."/>
            <person name="Shiga Y."/>
            <person name="Skalitzky C."/>
            <person name="Smith Z."/>
            <person name="Souvorov A."/>
            <person name="Sung W."/>
            <person name="Tang Z."/>
            <person name="Tsuchiya D."/>
            <person name="Tu H."/>
            <person name="Vos H."/>
            <person name="Wang M."/>
            <person name="Wolf Y.I."/>
            <person name="Yamagata H."/>
            <person name="Yamada T."/>
            <person name="Ye Y."/>
            <person name="Shaw J.R."/>
            <person name="Andrews J."/>
            <person name="Crease T.J."/>
            <person name="Tang H."/>
            <person name="Lucas S.M."/>
            <person name="Robertson H.M."/>
            <person name="Bork P."/>
            <person name="Koonin E.V."/>
            <person name="Zdobnov E.M."/>
            <person name="Grigoriev I.V."/>
            <person name="Lynch M."/>
            <person name="Boore J.L."/>
        </authorList>
    </citation>
    <scope>NUCLEOTIDE SEQUENCE [LARGE SCALE GENOMIC DNA]</scope>
</reference>
<evidence type="ECO:0000313" key="4">
    <source>
        <dbReference type="EMBL" id="EFX90441.1"/>
    </source>
</evidence>
<accession>E9FRR0</accession>
<dbReference type="GO" id="GO:0000166">
    <property type="term" value="F:nucleotide binding"/>
    <property type="evidence" value="ECO:0007669"/>
    <property type="project" value="UniProtKB-KW"/>
</dbReference>
<keyword evidence="2" id="KW-0547">Nucleotide-binding</keyword>
<dbReference type="InParanoid" id="E9FRR0"/>
<dbReference type="HOGENOM" id="CLU_508637_0_0_1"/>
<dbReference type="PANTHER" id="PTHR15045:SF1">
    <property type="entry name" value="FUCOSE-1-PHOSPHATE GUANYLYLTRANSFERASE"/>
    <property type="match status" value="1"/>
</dbReference>